<proteinExistence type="predicted"/>
<evidence type="ECO:0000313" key="2">
    <source>
        <dbReference type="Proteomes" id="UP000192907"/>
    </source>
</evidence>
<evidence type="ECO:0000313" key="1">
    <source>
        <dbReference type="EMBL" id="SMF21688.1"/>
    </source>
</evidence>
<keyword evidence="2" id="KW-1185">Reference proteome</keyword>
<dbReference type="OrthoDB" id="9957572at2"/>
<gene>
    <name evidence="1" type="ORF">SAMN06296036_107125</name>
</gene>
<protein>
    <submittedName>
        <fullName evidence="1">Uncharacterized protein</fullName>
    </submittedName>
</protein>
<reference evidence="2" key="1">
    <citation type="submission" date="2017-04" db="EMBL/GenBank/DDBJ databases">
        <authorList>
            <person name="Varghese N."/>
            <person name="Submissions S."/>
        </authorList>
    </citation>
    <scope>NUCLEOTIDE SEQUENCE [LARGE SCALE GENOMIC DNA]</scope>
    <source>
        <strain evidence="2">RKEM611</strain>
    </source>
</reference>
<dbReference type="EMBL" id="FWZT01000007">
    <property type="protein sequence ID" value="SMF21688.1"/>
    <property type="molecule type" value="Genomic_DNA"/>
</dbReference>
<dbReference type="STRING" id="1513793.SAMN06296036_107125"/>
<accession>A0A1Y6BV16</accession>
<name>A0A1Y6BV16_9BACT</name>
<organism evidence="1 2">
    <name type="scientific">Pseudobacteriovorax antillogorgiicola</name>
    <dbReference type="NCBI Taxonomy" id="1513793"/>
    <lineage>
        <taxon>Bacteria</taxon>
        <taxon>Pseudomonadati</taxon>
        <taxon>Bdellovibrionota</taxon>
        <taxon>Oligoflexia</taxon>
        <taxon>Oligoflexales</taxon>
        <taxon>Pseudobacteriovoracaceae</taxon>
        <taxon>Pseudobacteriovorax</taxon>
    </lineage>
</organism>
<dbReference type="Proteomes" id="UP000192907">
    <property type="component" value="Unassembled WGS sequence"/>
</dbReference>
<dbReference type="RefSeq" id="WP_132318429.1">
    <property type="nucleotide sequence ID" value="NZ_FWZT01000007.1"/>
</dbReference>
<sequence length="146" mass="16772">MARFDNFDIAQELVELCRDIQSDIFQQLNYYRASVYKSETAAIIDHKLSQLKLVVELLGCEETLDHFLDFEASRGNGNIALAPGECLLTWRITDLFKSLEHAYISLSDSKASFRNPDFAFNIQKNRRKLAALCPQGSRKRSFFETL</sequence>
<dbReference type="AlphaFoldDB" id="A0A1Y6BV16"/>